<evidence type="ECO:0000256" key="6">
    <source>
        <dbReference type="ARBA" id="ARBA00024731"/>
    </source>
</evidence>
<dbReference type="InterPro" id="IPR041095">
    <property type="entry name" value="EFG_II"/>
</dbReference>
<dbReference type="SMART" id="SM00838">
    <property type="entry name" value="EFG_C"/>
    <property type="match status" value="1"/>
</dbReference>
<reference evidence="10 11" key="1">
    <citation type="submission" date="2020-10" db="EMBL/GenBank/DDBJ databases">
        <title>Sequencing the genomes of 1000 actinobacteria strains.</title>
        <authorList>
            <person name="Klenk H.-P."/>
        </authorList>
    </citation>
    <scope>NUCLEOTIDE SEQUENCE [LARGE SCALE GENOMIC DNA]</scope>
    <source>
        <strain evidence="10 11">DSM 41803</strain>
    </source>
</reference>
<dbReference type="InterPro" id="IPR035649">
    <property type="entry name" value="EFG_V"/>
</dbReference>
<dbReference type="NCBIfam" id="NF009381">
    <property type="entry name" value="PRK12740.1-5"/>
    <property type="match status" value="1"/>
</dbReference>
<dbReference type="GO" id="GO:0003746">
    <property type="term" value="F:translation elongation factor activity"/>
    <property type="evidence" value="ECO:0007669"/>
    <property type="project" value="UniProtKB-UniRule"/>
</dbReference>
<name>A0A8I0PEY1_9ACTN</name>
<dbReference type="EMBL" id="JADBGF010000001">
    <property type="protein sequence ID" value="MBE1601424.1"/>
    <property type="molecule type" value="Genomic_DNA"/>
</dbReference>
<comment type="function">
    <text evidence="6 7">Catalyzes the GTP-dependent ribosomal translocation step during translation elongation. During this step, the ribosome changes from the pre-translocational (PRE) to the post-translocational (POST) state as the newly formed A-site-bound peptidyl-tRNA and P-site-bound deacylated tRNA move to the P and E sites, respectively. Catalyzes the coordinated movement of the two tRNA molecules, the mRNA and conformational changes in the ribosome.</text>
</comment>
<dbReference type="GeneID" id="86832046"/>
<sequence>MRSTVTTHADPLTAVRNLGILAHVDAGKTTVTERFLYATGTTHKRGEVHDGTTVTDFDPQERDRGITIFAAAVSCAWDGHRINLIDTPGHVDFADEVERSLRVLDGAIAVFDAVAGVEPQSESVWRQADRHGVPRIAFVNKLDRAGADLDTAVDSIRRRLHPVPLVVQLPIGREDTFVGVVDLLRMRALVWADGDDTAAEVPMPDDLREEARGRRRLLEEAVAELHPLALEEFCAESTLSARTLASALRDLTRTGEGVVVLCGSAYRNRGIEPLLDAVVAYLPSPLDVPPVRGTHDGTERERPADATVPLAALAFKVSATATGRLTYLRLYSGTIRKGDTVLDAGTRRTERIGRILRVRADRHAELDHAVAGDIVAVVGLKSARAGTTLCAPSAPLLLEPPSVADPVVSVAVEARRSTDTDRLATALARLAEEDPSLVVRTDPETGQTLLSGMGELHLEVAVEKVRQSHGLDVAVGRPRVAHRETVVRGVSGLVYRHVKQDGGAGQFAHVVLDVAPLEAEGDGAATGFVFRSTVVGGRVPQEYVRAVEAGCRDALAEGPLGGHRVTGLSVTLTDGATHSKDSSEMAFRTAGRLGLREAMRVAVMGLLEPVADVTVTVPADAVGGVLGDLAARRGRVTDSVTRGGSVVVTAVVPLAELFGYATRLRSRTQGRGTFTARPAGYAAAPGAVAVG</sequence>
<dbReference type="Proteomes" id="UP000629287">
    <property type="component" value="Unassembled WGS sequence"/>
</dbReference>
<keyword evidence="4 7" id="KW-0648">Protein biosynthesis</keyword>
<dbReference type="RefSeq" id="WP_192781763.1">
    <property type="nucleotide sequence ID" value="NZ_JADBGF010000001.1"/>
</dbReference>
<dbReference type="CDD" id="cd04088">
    <property type="entry name" value="EFG_mtEFG_II"/>
    <property type="match status" value="1"/>
</dbReference>
<dbReference type="FunFam" id="3.40.50.300:FF:000029">
    <property type="entry name" value="Elongation factor G"/>
    <property type="match status" value="1"/>
</dbReference>
<dbReference type="FunFam" id="3.30.70.870:FF:000002">
    <property type="entry name" value="Translation elongation factor 2"/>
    <property type="match status" value="1"/>
</dbReference>
<dbReference type="PROSITE" id="PS51722">
    <property type="entry name" value="G_TR_2"/>
    <property type="match status" value="1"/>
</dbReference>
<dbReference type="GO" id="GO:0003924">
    <property type="term" value="F:GTPase activity"/>
    <property type="evidence" value="ECO:0007669"/>
    <property type="project" value="InterPro"/>
</dbReference>
<feature type="binding site" evidence="7">
    <location>
        <begin position="86"/>
        <end position="90"/>
    </location>
    <ligand>
        <name>GTP</name>
        <dbReference type="ChEBI" id="CHEBI:37565"/>
    </ligand>
</feature>
<dbReference type="InterPro" id="IPR004540">
    <property type="entry name" value="Transl_elong_EFG/EF2"/>
</dbReference>
<dbReference type="GO" id="GO:0005737">
    <property type="term" value="C:cytoplasm"/>
    <property type="evidence" value="ECO:0007669"/>
    <property type="project" value="UniProtKB-SubCell"/>
</dbReference>
<evidence type="ECO:0000256" key="3">
    <source>
        <dbReference type="ARBA" id="ARBA00022768"/>
    </source>
</evidence>
<dbReference type="CDD" id="cd01886">
    <property type="entry name" value="EF-G"/>
    <property type="match status" value="1"/>
</dbReference>
<dbReference type="InterPro" id="IPR005225">
    <property type="entry name" value="Small_GTP-bd"/>
</dbReference>
<dbReference type="InterPro" id="IPR047872">
    <property type="entry name" value="EFG_IV"/>
</dbReference>
<dbReference type="Pfam" id="PF03144">
    <property type="entry name" value="GTP_EFTU_D2"/>
    <property type="match status" value="1"/>
</dbReference>
<dbReference type="InterPro" id="IPR009022">
    <property type="entry name" value="EFG_III"/>
</dbReference>
<dbReference type="Gene3D" id="2.40.30.10">
    <property type="entry name" value="Translation factors"/>
    <property type="match status" value="1"/>
</dbReference>
<dbReference type="InterPro" id="IPR027417">
    <property type="entry name" value="P-loop_NTPase"/>
</dbReference>
<dbReference type="NCBIfam" id="TIGR00231">
    <property type="entry name" value="small_GTP"/>
    <property type="match status" value="1"/>
</dbReference>
<evidence type="ECO:0000256" key="2">
    <source>
        <dbReference type="ARBA" id="ARBA00022741"/>
    </source>
</evidence>
<dbReference type="AlphaFoldDB" id="A0A8I0PEY1"/>
<comment type="subcellular location">
    <subcellularLocation>
        <location evidence="7">Cytoplasm</location>
    </subcellularLocation>
</comment>
<accession>A0A8I0PEY1</accession>
<keyword evidence="2 7" id="KW-0547">Nucleotide-binding</keyword>
<dbReference type="SUPFAM" id="SSF54980">
    <property type="entry name" value="EF-G C-terminal domain-like"/>
    <property type="match status" value="2"/>
</dbReference>
<evidence type="ECO:0000256" key="1">
    <source>
        <dbReference type="ARBA" id="ARBA00005870"/>
    </source>
</evidence>
<dbReference type="CDD" id="cd16262">
    <property type="entry name" value="EFG_III"/>
    <property type="match status" value="1"/>
</dbReference>
<dbReference type="InterPro" id="IPR020568">
    <property type="entry name" value="Ribosomal_Su5_D2-typ_SF"/>
</dbReference>
<dbReference type="SUPFAM" id="SSF50447">
    <property type="entry name" value="Translation proteins"/>
    <property type="match status" value="1"/>
</dbReference>
<dbReference type="SUPFAM" id="SSF54211">
    <property type="entry name" value="Ribosomal protein S5 domain 2-like"/>
    <property type="match status" value="1"/>
</dbReference>
<protein>
    <recommendedName>
        <fullName evidence="7 8">Elongation factor G</fullName>
        <shortName evidence="7">EF-G</shortName>
    </recommendedName>
</protein>
<keyword evidence="5 7" id="KW-0342">GTP-binding</keyword>
<dbReference type="GO" id="GO:0032790">
    <property type="term" value="P:ribosome disassembly"/>
    <property type="evidence" value="ECO:0007669"/>
    <property type="project" value="TreeGrafter"/>
</dbReference>
<dbReference type="InterPro" id="IPR009000">
    <property type="entry name" value="Transl_B-barrel_sf"/>
</dbReference>
<dbReference type="SUPFAM" id="SSF52540">
    <property type="entry name" value="P-loop containing nucleoside triphosphate hydrolases"/>
    <property type="match status" value="1"/>
</dbReference>
<dbReference type="PANTHER" id="PTHR43261:SF1">
    <property type="entry name" value="RIBOSOME-RELEASING FACTOR 2, MITOCHONDRIAL"/>
    <property type="match status" value="1"/>
</dbReference>
<dbReference type="Pfam" id="PF14492">
    <property type="entry name" value="EFG_III"/>
    <property type="match status" value="1"/>
</dbReference>
<dbReference type="InterPro" id="IPR005517">
    <property type="entry name" value="Transl_elong_EFG/EF2_IV"/>
</dbReference>
<dbReference type="InterPro" id="IPR004161">
    <property type="entry name" value="EFTu-like_2"/>
</dbReference>
<feature type="domain" description="Tr-type G" evidence="9">
    <location>
        <begin position="13"/>
        <end position="286"/>
    </location>
</feature>
<dbReference type="Gene3D" id="3.30.70.240">
    <property type="match status" value="1"/>
</dbReference>
<dbReference type="HAMAP" id="MF_00054_B">
    <property type="entry name" value="EF_G_EF_2_B"/>
    <property type="match status" value="1"/>
</dbReference>
<dbReference type="Gene3D" id="3.40.50.300">
    <property type="entry name" value="P-loop containing nucleotide triphosphate hydrolases"/>
    <property type="match status" value="1"/>
</dbReference>
<dbReference type="CDD" id="cd01434">
    <property type="entry name" value="EFG_mtEFG1_IV"/>
    <property type="match status" value="1"/>
</dbReference>
<evidence type="ECO:0000313" key="10">
    <source>
        <dbReference type="EMBL" id="MBE1601424.1"/>
    </source>
</evidence>
<dbReference type="FunFam" id="3.30.70.240:FF:000019">
    <property type="entry name" value="Elongation factor G"/>
    <property type="match status" value="1"/>
</dbReference>
<gene>
    <name evidence="7" type="primary">fusA</name>
    <name evidence="10" type="ORF">H4687_007553</name>
</gene>
<dbReference type="PANTHER" id="PTHR43261">
    <property type="entry name" value="TRANSLATION ELONGATION FACTOR G-RELATED"/>
    <property type="match status" value="1"/>
</dbReference>
<dbReference type="InterPro" id="IPR000795">
    <property type="entry name" value="T_Tr_GTP-bd_dom"/>
</dbReference>
<dbReference type="CDD" id="cd03713">
    <property type="entry name" value="EFG_mtEFG_C"/>
    <property type="match status" value="1"/>
</dbReference>
<dbReference type="GO" id="GO:0005525">
    <property type="term" value="F:GTP binding"/>
    <property type="evidence" value="ECO:0007669"/>
    <property type="project" value="UniProtKB-UniRule"/>
</dbReference>
<dbReference type="Pfam" id="PF03764">
    <property type="entry name" value="EFG_IV"/>
    <property type="match status" value="1"/>
</dbReference>
<keyword evidence="3 7" id="KW-0251">Elongation factor</keyword>
<dbReference type="InterPro" id="IPR031157">
    <property type="entry name" value="G_TR_CS"/>
</dbReference>
<dbReference type="InterPro" id="IPR035647">
    <property type="entry name" value="EFG_III/V"/>
</dbReference>
<comment type="similarity">
    <text evidence="1 7">Belongs to the TRAFAC class translation factor GTPase superfamily. Classic translation factor GTPase family. EF-G/EF-2 subfamily.</text>
</comment>
<dbReference type="Gene3D" id="3.30.70.870">
    <property type="entry name" value="Elongation Factor G (Translational Gtpase), domain 3"/>
    <property type="match status" value="1"/>
</dbReference>
<keyword evidence="11" id="KW-1185">Reference proteome</keyword>
<evidence type="ECO:0000256" key="8">
    <source>
        <dbReference type="NCBIfam" id="TIGR00484"/>
    </source>
</evidence>
<evidence type="ECO:0000256" key="7">
    <source>
        <dbReference type="HAMAP-Rule" id="MF_00054"/>
    </source>
</evidence>
<comment type="caution">
    <text evidence="10">The sequence shown here is derived from an EMBL/GenBank/DDBJ whole genome shotgun (WGS) entry which is preliminary data.</text>
</comment>
<evidence type="ECO:0000313" key="11">
    <source>
        <dbReference type="Proteomes" id="UP000629287"/>
    </source>
</evidence>
<dbReference type="PRINTS" id="PR00315">
    <property type="entry name" value="ELONGATNFCT"/>
</dbReference>
<proteinExistence type="inferred from homology"/>
<keyword evidence="7" id="KW-0963">Cytoplasm</keyword>
<dbReference type="InterPro" id="IPR014721">
    <property type="entry name" value="Ribsml_uS5_D2-typ_fold_subgr"/>
</dbReference>
<dbReference type="Pfam" id="PF00679">
    <property type="entry name" value="EFG_C"/>
    <property type="match status" value="1"/>
</dbReference>
<dbReference type="InterPro" id="IPR000640">
    <property type="entry name" value="EFG_V-like"/>
</dbReference>
<dbReference type="PROSITE" id="PS00301">
    <property type="entry name" value="G_TR_1"/>
    <property type="match status" value="1"/>
</dbReference>
<dbReference type="NCBIfam" id="TIGR00484">
    <property type="entry name" value="EF-G"/>
    <property type="match status" value="1"/>
</dbReference>
<dbReference type="Gene3D" id="3.30.230.10">
    <property type="match status" value="1"/>
</dbReference>
<evidence type="ECO:0000256" key="4">
    <source>
        <dbReference type="ARBA" id="ARBA00022917"/>
    </source>
</evidence>
<dbReference type="Pfam" id="PF00009">
    <property type="entry name" value="GTP_EFTU"/>
    <property type="match status" value="1"/>
</dbReference>
<organism evidence="10 11">
    <name type="scientific">Streptomyces stelliscabiei</name>
    <dbReference type="NCBI Taxonomy" id="146820"/>
    <lineage>
        <taxon>Bacteria</taxon>
        <taxon>Bacillati</taxon>
        <taxon>Actinomycetota</taxon>
        <taxon>Actinomycetes</taxon>
        <taxon>Kitasatosporales</taxon>
        <taxon>Streptomycetaceae</taxon>
        <taxon>Streptomyces</taxon>
    </lineage>
</organism>
<feature type="binding site" evidence="7">
    <location>
        <begin position="140"/>
        <end position="143"/>
    </location>
    <ligand>
        <name>GTP</name>
        <dbReference type="ChEBI" id="CHEBI:37565"/>
    </ligand>
</feature>
<feature type="binding site" evidence="7">
    <location>
        <begin position="22"/>
        <end position="29"/>
    </location>
    <ligand>
        <name>GTP</name>
        <dbReference type="ChEBI" id="CHEBI:37565"/>
    </ligand>
</feature>
<evidence type="ECO:0000259" key="9">
    <source>
        <dbReference type="PROSITE" id="PS51722"/>
    </source>
</evidence>
<dbReference type="SMART" id="SM00889">
    <property type="entry name" value="EFG_IV"/>
    <property type="match status" value="1"/>
</dbReference>
<evidence type="ECO:0000256" key="5">
    <source>
        <dbReference type="ARBA" id="ARBA00023134"/>
    </source>
</evidence>